<organism evidence="1 2">
    <name type="scientific">Macroventuria anomochaeta</name>
    <dbReference type="NCBI Taxonomy" id="301207"/>
    <lineage>
        <taxon>Eukaryota</taxon>
        <taxon>Fungi</taxon>
        <taxon>Dikarya</taxon>
        <taxon>Ascomycota</taxon>
        <taxon>Pezizomycotina</taxon>
        <taxon>Dothideomycetes</taxon>
        <taxon>Pleosporomycetidae</taxon>
        <taxon>Pleosporales</taxon>
        <taxon>Pleosporineae</taxon>
        <taxon>Didymellaceae</taxon>
        <taxon>Macroventuria</taxon>
    </lineage>
</organism>
<gene>
    <name evidence="1" type="ORF">BU25DRAFT_108284</name>
</gene>
<keyword evidence="2" id="KW-1185">Reference proteome</keyword>
<dbReference type="Proteomes" id="UP000799754">
    <property type="component" value="Unassembled WGS sequence"/>
</dbReference>
<proteinExistence type="predicted"/>
<sequence length="127" mass="13774">MADRGCRLGTTLTLSTCSPTRSGSDRRRANQAVSLQSARRLHYSPRTTGSAAVLSPRPSNNQRPQADNSSNGSDGSSGALWQQLSRHLPRSRHGAMLVTSRIRRAVMQAVKDNDIVPDEPSDDCLFA</sequence>
<name>A0ACB6RUU2_9PLEO</name>
<dbReference type="EMBL" id="MU006724">
    <property type="protein sequence ID" value="KAF2625651.1"/>
    <property type="molecule type" value="Genomic_DNA"/>
</dbReference>
<protein>
    <submittedName>
        <fullName evidence="1">Uncharacterized protein</fullName>
    </submittedName>
</protein>
<evidence type="ECO:0000313" key="1">
    <source>
        <dbReference type="EMBL" id="KAF2625651.1"/>
    </source>
</evidence>
<comment type="caution">
    <text evidence="1">The sequence shown here is derived from an EMBL/GenBank/DDBJ whole genome shotgun (WGS) entry which is preliminary data.</text>
</comment>
<accession>A0ACB6RUU2</accession>
<evidence type="ECO:0000313" key="2">
    <source>
        <dbReference type="Proteomes" id="UP000799754"/>
    </source>
</evidence>
<reference evidence="1" key="1">
    <citation type="journal article" date="2020" name="Stud. Mycol.">
        <title>101 Dothideomycetes genomes: a test case for predicting lifestyles and emergence of pathogens.</title>
        <authorList>
            <person name="Haridas S."/>
            <person name="Albert R."/>
            <person name="Binder M."/>
            <person name="Bloem J."/>
            <person name="Labutti K."/>
            <person name="Salamov A."/>
            <person name="Andreopoulos B."/>
            <person name="Baker S."/>
            <person name="Barry K."/>
            <person name="Bills G."/>
            <person name="Bluhm B."/>
            <person name="Cannon C."/>
            <person name="Castanera R."/>
            <person name="Culley D."/>
            <person name="Daum C."/>
            <person name="Ezra D."/>
            <person name="Gonzalez J."/>
            <person name="Henrissat B."/>
            <person name="Kuo A."/>
            <person name="Liang C."/>
            <person name="Lipzen A."/>
            <person name="Lutzoni F."/>
            <person name="Magnuson J."/>
            <person name="Mondo S."/>
            <person name="Nolan M."/>
            <person name="Ohm R."/>
            <person name="Pangilinan J."/>
            <person name="Park H.-J."/>
            <person name="Ramirez L."/>
            <person name="Alfaro M."/>
            <person name="Sun H."/>
            <person name="Tritt A."/>
            <person name="Yoshinaga Y."/>
            <person name="Zwiers L.-H."/>
            <person name="Turgeon B."/>
            <person name="Goodwin S."/>
            <person name="Spatafora J."/>
            <person name="Crous P."/>
            <person name="Grigoriev I."/>
        </authorList>
    </citation>
    <scope>NUCLEOTIDE SEQUENCE</scope>
    <source>
        <strain evidence="1">CBS 525.71</strain>
    </source>
</reference>